<evidence type="ECO:0000259" key="2">
    <source>
        <dbReference type="Pfam" id="PF02775"/>
    </source>
</evidence>
<accession>A0A160V782</accession>
<dbReference type="AlphaFoldDB" id="A0A160V782"/>
<dbReference type="EMBL" id="FAXA01000084">
    <property type="protein sequence ID" value="CUV01488.1"/>
    <property type="molecule type" value="Genomic_DNA"/>
</dbReference>
<gene>
    <name evidence="4" type="ORF">MGWOODY_Clf2324</name>
</gene>
<protein>
    <submittedName>
        <fullName evidence="4">2-oxoglutarate oxidoreductase, beta subunit</fullName>
        <ecNumber evidence="4">1.2.7.3</ecNumber>
    </submittedName>
</protein>
<dbReference type="EC" id="1.2.7.3" evidence="4"/>
<dbReference type="SUPFAM" id="SSF52518">
    <property type="entry name" value="Thiamin diphosphate-binding fold (THDP-binding)"/>
    <property type="match status" value="1"/>
</dbReference>
<dbReference type="CDD" id="cd03375">
    <property type="entry name" value="TPP_OGFOR"/>
    <property type="match status" value="1"/>
</dbReference>
<evidence type="ECO:0000313" key="4">
    <source>
        <dbReference type="EMBL" id="CUV01488.1"/>
    </source>
</evidence>
<dbReference type="PANTHER" id="PTHR48084:SF4">
    <property type="entry name" value="2-OXOGLUTARATE OXIDOREDUCTASE SUBUNIT KORB"/>
    <property type="match status" value="1"/>
</dbReference>
<dbReference type="InterPro" id="IPR011766">
    <property type="entry name" value="TPP_enzyme_TPP-bd"/>
</dbReference>
<dbReference type="InterPro" id="IPR032686">
    <property type="entry name" value="PFO_beta_C"/>
</dbReference>
<name>A0A160V782_9ZZZZ</name>
<reference evidence="4" key="1">
    <citation type="submission" date="2015-10" db="EMBL/GenBank/DDBJ databases">
        <authorList>
            <person name="Gilbert D.G."/>
        </authorList>
    </citation>
    <scope>NUCLEOTIDE SEQUENCE</scope>
</reference>
<dbReference type="PANTHER" id="PTHR48084">
    <property type="entry name" value="2-OXOGLUTARATE OXIDOREDUCTASE SUBUNIT KORB-RELATED"/>
    <property type="match status" value="1"/>
</dbReference>
<dbReference type="Gene3D" id="3.40.50.970">
    <property type="match status" value="1"/>
</dbReference>
<proteinExistence type="predicted"/>
<dbReference type="GO" id="GO:0047553">
    <property type="term" value="F:2-oxoglutarate synthase activity"/>
    <property type="evidence" value="ECO:0007669"/>
    <property type="project" value="UniProtKB-EC"/>
</dbReference>
<dbReference type="GO" id="GO:0030976">
    <property type="term" value="F:thiamine pyrophosphate binding"/>
    <property type="evidence" value="ECO:0007669"/>
    <property type="project" value="InterPro"/>
</dbReference>
<evidence type="ECO:0000259" key="3">
    <source>
        <dbReference type="Pfam" id="PF12367"/>
    </source>
</evidence>
<dbReference type="InterPro" id="IPR029061">
    <property type="entry name" value="THDP-binding"/>
</dbReference>
<evidence type="ECO:0000256" key="1">
    <source>
        <dbReference type="ARBA" id="ARBA00023002"/>
    </source>
</evidence>
<dbReference type="Pfam" id="PF02775">
    <property type="entry name" value="TPP_enzyme_C"/>
    <property type="match status" value="1"/>
</dbReference>
<dbReference type="Pfam" id="PF12367">
    <property type="entry name" value="PFO_beta_C"/>
    <property type="match status" value="1"/>
</dbReference>
<dbReference type="GO" id="GO:0045333">
    <property type="term" value="P:cellular respiration"/>
    <property type="evidence" value="ECO:0007669"/>
    <property type="project" value="UniProtKB-ARBA"/>
</dbReference>
<feature type="domain" description="Pyruvate ferredoxin oxidoreductase beta subunit C-terminal" evidence="3">
    <location>
        <begin position="225"/>
        <end position="266"/>
    </location>
</feature>
<keyword evidence="1 4" id="KW-0560">Oxidoreductase</keyword>
<organism evidence="4">
    <name type="scientific">hydrothermal vent metagenome</name>
    <dbReference type="NCBI Taxonomy" id="652676"/>
    <lineage>
        <taxon>unclassified sequences</taxon>
        <taxon>metagenomes</taxon>
        <taxon>ecological metagenomes</taxon>
    </lineage>
</organism>
<dbReference type="InterPro" id="IPR051457">
    <property type="entry name" value="2-oxoacid:Fd_oxidoreductase"/>
</dbReference>
<feature type="domain" description="Thiamine pyrophosphate enzyme TPP-binding" evidence="2">
    <location>
        <begin position="64"/>
        <end position="199"/>
    </location>
</feature>
<sequence>MSKKNPEYDFKWCPGCGDFGVRRALEMAMINRAEETGQPMENNVVVAGIGCSGNLVHLLEGDQPYGIHGIHGRSLPIALGVKMAQPNLNVVVVAGDGDFLSIGGEHIAPQAARNLNVCAVIMDNGVYGLTKGQSSPTTLEGAITSSTPYGKLETKTNPLELYLTLGVTYIASGFSGQPRPLSQLISQGMNHPGFSIVHVQSPCTTYNDTFIELKGDLKNGIQPTLWDIPEDHDTSDRAAAHEILQEGGIPVGVLYNDTDRLSLDQSVVNTWEKANPKTVEQLLGAFEF</sequence>